<name>A0AAE1PF07_9EUCA</name>
<reference evidence="2" key="1">
    <citation type="submission" date="2023-11" db="EMBL/GenBank/DDBJ databases">
        <title>Genome assemblies of two species of porcelain crab, Petrolisthes cinctipes and Petrolisthes manimaculis (Anomura: Porcellanidae).</title>
        <authorList>
            <person name="Angst P."/>
        </authorList>
    </citation>
    <scope>NUCLEOTIDE SEQUENCE</scope>
    <source>
        <strain evidence="2">PB745_02</strain>
        <tissue evidence="2">Gill</tissue>
    </source>
</reference>
<accession>A0AAE1PF07</accession>
<dbReference type="EMBL" id="JAWZYT010002079">
    <property type="protein sequence ID" value="KAK4306878.1"/>
    <property type="molecule type" value="Genomic_DNA"/>
</dbReference>
<dbReference type="AlphaFoldDB" id="A0AAE1PF07"/>
<protein>
    <submittedName>
        <fullName evidence="2">Uncharacterized protein</fullName>
    </submittedName>
</protein>
<sequence length="105" mass="12209">MGKYALDFTTRHAGGFDHARSLSVWPLQHSDPARQLAHNRRLCGHRLRLLNGRIQITSTIHQNLEYTSVIWSPMLKRDKEALEYVNVMLQDYSWASQTNLMKNDS</sequence>
<comment type="caution">
    <text evidence="2">The sequence shown here is derived from an EMBL/GenBank/DDBJ whole genome shotgun (WGS) entry which is preliminary data.</text>
</comment>
<evidence type="ECO:0000313" key="2">
    <source>
        <dbReference type="EMBL" id="KAK4306878.1"/>
    </source>
</evidence>
<proteinExistence type="predicted"/>
<gene>
    <name evidence="2" type="ORF">Pmani_021328</name>
    <name evidence="1" type="ORF">Pmani_027543</name>
</gene>
<organism evidence="2 3">
    <name type="scientific">Petrolisthes manimaculis</name>
    <dbReference type="NCBI Taxonomy" id="1843537"/>
    <lineage>
        <taxon>Eukaryota</taxon>
        <taxon>Metazoa</taxon>
        <taxon>Ecdysozoa</taxon>
        <taxon>Arthropoda</taxon>
        <taxon>Crustacea</taxon>
        <taxon>Multicrustacea</taxon>
        <taxon>Malacostraca</taxon>
        <taxon>Eumalacostraca</taxon>
        <taxon>Eucarida</taxon>
        <taxon>Decapoda</taxon>
        <taxon>Pleocyemata</taxon>
        <taxon>Anomura</taxon>
        <taxon>Galatheoidea</taxon>
        <taxon>Porcellanidae</taxon>
        <taxon>Petrolisthes</taxon>
    </lineage>
</organism>
<keyword evidence="3" id="KW-1185">Reference proteome</keyword>
<dbReference type="EMBL" id="JAWZYT010003092">
    <property type="protein sequence ID" value="KAK4300244.1"/>
    <property type="molecule type" value="Genomic_DNA"/>
</dbReference>
<evidence type="ECO:0000313" key="3">
    <source>
        <dbReference type="Proteomes" id="UP001292094"/>
    </source>
</evidence>
<evidence type="ECO:0000313" key="1">
    <source>
        <dbReference type="EMBL" id="KAK4300244.1"/>
    </source>
</evidence>
<dbReference type="Proteomes" id="UP001292094">
    <property type="component" value="Unassembled WGS sequence"/>
</dbReference>